<dbReference type="InterPro" id="IPR015915">
    <property type="entry name" value="Kelch-typ_b-propeller"/>
</dbReference>
<dbReference type="EMBL" id="BLAL01000040">
    <property type="protein sequence ID" value="GES78836.1"/>
    <property type="molecule type" value="Genomic_DNA"/>
</dbReference>
<name>A0A8H3L296_9GLOM</name>
<evidence type="ECO:0000313" key="4">
    <source>
        <dbReference type="EMBL" id="GES78836.1"/>
    </source>
</evidence>
<keyword evidence="3" id="KW-1133">Transmembrane helix</keyword>
<keyword evidence="3" id="KW-0812">Transmembrane</keyword>
<dbReference type="PANTHER" id="PTHR46093">
    <property type="entry name" value="ACYL-COA-BINDING DOMAIN-CONTAINING PROTEIN 5"/>
    <property type="match status" value="1"/>
</dbReference>
<dbReference type="AlphaFoldDB" id="A0A8H3L296"/>
<accession>A0A8H3L296</accession>
<keyword evidence="1" id="KW-0880">Kelch repeat</keyword>
<evidence type="ECO:0000256" key="2">
    <source>
        <dbReference type="ARBA" id="ARBA00022737"/>
    </source>
</evidence>
<comment type="caution">
    <text evidence="4">The sequence shown here is derived from an EMBL/GenBank/DDBJ whole genome shotgun (WGS) entry which is preliminary data.</text>
</comment>
<evidence type="ECO:0000313" key="5">
    <source>
        <dbReference type="Proteomes" id="UP000615446"/>
    </source>
</evidence>
<reference evidence="4" key="1">
    <citation type="submission" date="2019-10" db="EMBL/GenBank/DDBJ databases">
        <title>Conservation and host-specific expression of non-tandemly repeated heterogenous ribosome RNA gene in arbuscular mycorrhizal fungi.</title>
        <authorList>
            <person name="Maeda T."/>
            <person name="Kobayashi Y."/>
            <person name="Nakagawa T."/>
            <person name="Ezawa T."/>
            <person name="Yamaguchi K."/>
            <person name="Bino T."/>
            <person name="Nishimoto Y."/>
            <person name="Shigenobu S."/>
            <person name="Kawaguchi M."/>
        </authorList>
    </citation>
    <scope>NUCLEOTIDE SEQUENCE</scope>
    <source>
        <strain evidence="4">HR1</strain>
    </source>
</reference>
<dbReference type="PANTHER" id="PTHR46093:SF18">
    <property type="entry name" value="FIBRONECTIN TYPE-III DOMAIN-CONTAINING PROTEIN"/>
    <property type="match status" value="1"/>
</dbReference>
<keyword evidence="3" id="KW-0472">Membrane</keyword>
<sequence>MILTKIKYIIILITYFSNLCYSIYVPNARYGTSCVLDKNNNVIYFIGGSDGTKNCLNDFFYLKLPDSNIQPEFEQLTSPPEGYCWSSSSLAEGGKKIYIFGGTNETMIYSYDFNSWSMPKIDGVAPESRDQFQTVSDYENNYLYIFGGEKNNKFFKDMNILNTKYSSWYNMMILGAQKIINIPYWADYTATMLSSGEIVYIGGRQSNSPSGTNVTFAKMNEIYVFDTKSSSWDIINASGNVPDSRIGHSAVLNSNNEIIIYGGTSSIDLVTVATPDLVILTVSSKPYQWTIPKVENVPKSHSFHSAAIVGNFMITAFGYITGTQNVTNSLNTLDISDSTNFYWVSYNMNQETEIKSDKPDFLSQNLASIIGGSIGGAIVFIILTVIVILLYRAWRSHSNMRGRQYLPSNSSCIVYKVSLL</sequence>
<proteinExistence type="predicted"/>
<gene>
    <name evidence="4" type="ORF">RCL2_000614600</name>
</gene>
<dbReference type="Pfam" id="PF24681">
    <property type="entry name" value="Kelch_KLHDC2_KLHL20_DRC7"/>
    <property type="match status" value="2"/>
</dbReference>
<keyword evidence="2" id="KW-0677">Repeat</keyword>
<dbReference type="Proteomes" id="UP000615446">
    <property type="component" value="Unassembled WGS sequence"/>
</dbReference>
<feature type="transmembrane region" description="Helical" evidence="3">
    <location>
        <begin position="366"/>
        <end position="391"/>
    </location>
</feature>
<dbReference type="OrthoDB" id="432528at2759"/>
<dbReference type="Gene3D" id="2.120.10.80">
    <property type="entry name" value="Kelch-type beta propeller"/>
    <property type="match status" value="2"/>
</dbReference>
<protein>
    <recommendedName>
        <fullName evidence="6">Galactose oxidase</fullName>
    </recommendedName>
</protein>
<dbReference type="SUPFAM" id="SSF117281">
    <property type="entry name" value="Kelch motif"/>
    <property type="match status" value="1"/>
</dbReference>
<organism evidence="4 5">
    <name type="scientific">Rhizophagus clarus</name>
    <dbReference type="NCBI Taxonomy" id="94130"/>
    <lineage>
        <taxon>Eukaryota</taxon>
        <taxon>Fungi</taxon>
        <taxon>Fungi incertae sedis</taxon>
        <taxon>Mucoromycota</taxon>
        <taxon>Glomeromycotina</taxon>
        <taxon>Glomeromycetes</taxon>
        <taxon>Glomerales</taxon>
        <taxon>Glomeraceae</taxon>
        <taxon>Rhizophagus</taxon>
    </lineage>
</organism>
<evidence type="ECO:0008006" key="6">
    <source>
        <dbReference type="Google" id="ProtNLM"/>
    </source>
</evidence>
<evidence type="ECO:0000256" key="3">
    <source>
        <dbReference type="SAM" id="Phobius"/>
    </source>
</evidence>
<evidence type="ECO:0000256" key="1">
    <source>
        <dbReference type="ARBA" id="ARBA00022441"/>
    </source>
</evidence>